<reference evidence="6" key="1">
    <citation type="journal article" date="2019" name="Int. J. Syst. Evol. Microbiol.">
        <title>The Global Catalogue of Microorganisms (GCM) 10K type strain sequencing project: providing services to taxonomists for standard genome sequencing and annotation.</title>
        <authorList>
            <consortium name="The Broad Institute Genomics Platform"/>
            <consortium name="The Broad Institute Genome Sequencing Center for Infectious Disease"/>
            <person name="Wu L."/>
            <person name="Ma J."/>
        </authorList>
    </citation>
    <scope>NUCLEOTIDE SEQUENCE [LARGE SCALE GENOMIC DNA]</scope>
    <source>
        <strain evidence="6">JCM 12165</strain>
    </source>
</reference>
<feature type="transmembrane region" description="Helical" evidence="2">
    <location>
        <begin position="38"/>
        <end position="55"/>
    </location>
</feature>
<protein>
    <submittedName>
        <fullName evidence="5">TIGR03943 family putative permease subunit</fullName>
    </submittedName>
</protein>
<dbReference type="InterPro" id="IPR048493">
    <property type="entry name" value="DUF1980_N"/>
</dbReference>
<feature type="transmembrane region" description="Helical" evidence="2">
    <location>
        <begin position="9"/>
        <end position="32"/>
    </location>
</feature>
<proteinExistence type="predicted"/>
<feature type="region of interest" description="Disordered" evidence="1">
    <location>
        <begin position="105"/>
        <end position="150"/>
    </location>
</feature>
<evidence type="ECO:0000256" key="2">
    <source>
        <dbReference type="SAM" id="Phobius"/>
    </source>
</evidence>
<dbReference type="Pfam" id="PF09323">
    <property type="entry name" value="DUF1980"/>
    <property type="match status" value="1"/>
</dbReference>
<dbReference type="InterPro" id="IPR048447">
    <property type="entry name" value="DUF1980_C"/>
</dbReference>
<dbReference type="PANTHER" id="PTHR40047">
    <property type="entry name" value="UPF0703 PROTEIN YCGQ"/>
    <property type="match status" value="1"/>
</dbReference>
<dbReference type="NCBIfam" id="TIGR03943">
    <property type="entry name" value="TIGR03943 family putative permease subunit"/>
    <property type="match status" value="1"/>
</dbReference>
<feature type="domain" description="DUF1980" evidence="3">
    <location>
        <begin position="6"/>
        <end position="98"/>
    </location>
</feature>
<evidence type="ECO:0000259" key="4">
    <source>
        <dbReference type="Pfam" id="PF21537"/>
    </source>
</evidence>
<keyword evidence="6" id="KW-1185">Reference proteome</keyword>
<organism evidence="5 6">
    <name type="scientific">Bacillus daqingensis</name>
    <dbReference type="NCBI Taxonomy" id="872396"/>
    <lineage>
        <taxon>Bacteria</taxon>
        <taxon>Bacillati</taxon>
        <taxon>Bacillota</taxon>
        <taxon>Bacilli</taxon>
        <taxon>Bacillales</taxon>
        <taxon>Bacillaceae</taxon>
        <taxon>Bacillus</taxon>
    </lineage>
</organism>
<dbReference type="Proteomes" id="UP001595896">
    <property type="component" value="Unassembled WGS sequence"/>
</dbReference>
<name>A0ABV9NRI8_9BACI</name>
<feature type="domain" description="DUF1980" evidence="4">
    <location>
        <begin position="153"/>
        <end position="289"/>
    </location>
</feature>
<dbReference type="EMBL" id="JBHSGK010000004">
    <property type="protein sequence ID" value="MFC4736033.1"/>
    <property type="molecule type" value="Genomic_DNA"/>
</dbReference>
<feature type="compositionally biased region" description="Acidic residues" evidence="1">
    <location>
        <begin position="138"/>
        <end position="150"/>
    </location>
</feature>
<comment type="caution">
    <text evidence="5">The sequence shown here is derived from an EMBL/GenBank/DDBJ whole genome shotgun (WGS) entry which is preliminary data.</text>
</comment>
<dbReference type="RefSeq" id="WP_377908691.1">
    <property type="nucleotide sequence ID" value="NZ_JBHSGK010000004.1"/>
</dbReference>
<dbReference type="InterPro" id="IPR052955">
    <property type="entry name" value="UPF0703_membrane_permease"/>
</dbReference>
<dbReference type="InterPro" id="IPR015402">
    <property type="entry name" value="DUF1980"/>
</dbReference>
<dbReference type="PANTHER" id="PTHR40047:SF1">
    <property type="entry name" value="UPF0703 PROTEIN YCGQ"/>
    <property type="match status" value="1"/>
</dbReference>
<gene>
    <name evidence="5" type="ORF">ACFO4L_05475</name>
</gene>
<keyword evidence="2" id="KW-0812">Transmembrane</keyword>
<accession>A0ABV9NRI8</accession>
<evidence type="ECO:0000313" key="5">
    <source>
        <dbReference type="EMBL" id="MFC4736033.1"/>
    </source>
</evidence>
<evidence type="ECO:0000259" key="3">
    <source>
        <dbReference type="Pfam" id="PF09323"/>
    </source>
</evidence>
<evidence type="ECO:0000256" key="1">
    <source>
        <dbReference type="SAM" id="MobiDB-lite"/>
    </source>
</evidence>
<sequence length="292" mass="32413">MSYAFLRGVILMGFGLLILGLILSGGIVYYIAPIMMPFIYFGMVTFFILGAVQLFQDKQDDHPQPWPVYMLFLIPLTAGFILPERGLDSSVAENRGVQYGAAAHGPGLAAEESESDTPRADSYLDDPDGYMEALGGTEGEEEAEEHAPLDYEDEEWFEGYYEELFDTYEGADEIAVDEDTFIDVLTLLDLYTDSFEGAEVEVYGFAFREPDFDENRLVAARFGMTCCVADAGVYGLIIDSEEAADFGDDAWFQARGTIRAGTYNGQEVAILEDAELEPIEQPDSPYVYPGYQ</sequence>
<keyword evidence="2" id="KW-1133">Transmembrane helix</keyword>
<feature type="transmembrane region" description="Helical" evidence="2">
    <location>
        <begin position="67"/>
        <end position="83"/>
    </location>
</feature>
<dbReference type="Pfam" id="PF21537">
    <property type="entry name" value="DUF1980_C"/>
    <property type="match status" value="1"/>
</dbReference>
<keyword evidence="2" id="KW-0472">Membrane</keyword>
<evidence type="ECO:0000313" key="6">
    <source>
        <dbReference type="Proteomes" id="UP001595896"/>
    </source>
</evidence>